<feature type="domain" description="Tf2-1-like SH3-like" evidence="2">
    <location>
        <begin position="235"/>
        <end position="278"/>
    </location>
</feature>
<dbReference type="Proteomes" id="UP001234989">
    <property type="component" value="Chromosome 2"/>
</dbReference>
<organism evidence="3 4">
    <name type="scientific">Solanum verrucosum</name>
    <dbReference type="NCBI Taxonomy" id="315347"/>
    <lineage>
        <taxon>Eukaryota</taxon>
        <taxon>Viridiplantae</taxon>
        <taxon>Streptophyta</taxon>
        <taxon>Embryophyta</taxon>
        <taxon>Tracheophyta</taxon>
        <taxon>Spermatophyta</taxon>
        <taxon>Magnoliopsida</taxon>
        <taxon>eudicotyledons</taxon>
        <taxon>Gunneridae</taxon>
        <taxon>Pentapetalae</taxon>
        <taxon>asterids</taxon>
        <taxon>lamiids</taxon>
        <taxon>Solanales</taxon>
        <taxon>Solanaceae</taxon>
        <taxon>Solanoideae</taxon>
        <taxon>Solaneae</taxon>
        <taxon>Solanum</taxon>
    </lineage>
</organism>
<keyword evidence="4" id="KW-1185">Reference proteome</keyword>
<feature type="region of interest" description="Disordered" evidence="1">
    <location>
        <begin position="1"/>
        <end position="62"/>
    </location>
</feature>
<evidence type="ECO:0000313" key="3">
    <source>
        <dbReference type="EMBL" id="WMV14411.1"/>
    </source>
</evidence>
<dbReference type="Pfam" id="PF08284">
    <property type="entry name" value="RVP_2"/>
    <property type="match status" value="1"/>
</dbReference>
<reference evidence="3" key="1">
    <citation type="submission" date="2023-08" db="EMBL/GenBank/DDBJ databases">
        <title>A de novo genome assembly of Solanum verrucosum Schlechtendal, a Mexican diploid species geographically isolated from the other diploid A-genome species in potato relatives.</title>
        <authorList>
            <person name="Hosaka K."/>
        </authorList>
    </citation>
    <scope>NUCLEOTIDE SEQUENCE</scope>
    <source>
        <tissue evidence="3">Young leaves</tissue>
    </source>
</reference>
<dbReference type="InterPro" id="IPR021109">
    <property type="entry name" value="Peptidase_aspartic_dom_sf"/>
</dbReference>
<dbReference type="AlphaFoldDB" id="A0AAF0Q5P8"/>
<dbReference type="InterPro" id="IPR056924">
    <property type="entry name" value="SH3_Tf2-1"/>
</dbReference>
<gene>
    <name evidence="3" type="ORF">MTR67_007796</name>
</gene>
<sequence length="357" mass="38911">MVSVPQVHRSNMLRTKTSVSSSKGEAIPEDIVETPTRDRDRAQAGGVGGRARGAALARGRAREGSRSFDATISCIDLLRTHRSYSATSARDSAPPPKGQGRVQSGKYGMTSGRGATTLQSRGRGSTHAAGMVDFDIILGMDWLSSHHVILDCYANTVTLAMLGVPSVEWTGASGSYYSKGFVVTPQNLVDSTRAKCEGNKPRKRVRAKGDGQDCPTFPMHCPPPSYESLHGSWWSPRLMGPLVMILRRIRKVSYELELPNKLASVHPVFHVSMLKKCVGDPTTIVPLEGLGVNENLSYEEVLIEIPDRQDKNLKSKEATPVKVLWMNVLVEGATWEAEAVKMSRYPLLCPSTPPLSV</sequence>
<evidence type="ECO:0000259" key="2">
    <source>
        <dbReference type="Pfam" id="PF24626"/>
    </source>
</evidence>
<dbReference type="PANTHER" id="PTHR46148">
    <property type="entry name" value="CHROMO DOMAIN-CONTAINING PROTEIN"/>
    <property type="match status" value="1"/>
</dbReference>
<feature type="region of interest" description="Disordered" evidence="1">
    <location>
        <begin position="85"/>
        <end position="111"/>
    </location>
</feature>
<dbReference type="Gene3D" id="2.40.70.10">
    <property type="entry name" value="Acid Proteases"/>
    <property type="match status" value="1"/>
</dbReference>
<dbReference type="PANTHER" id="PTHR46148:SF60">
    <property type="entry name" value="CHROMO DOMAIN-CONTAINING PROTEIN"/>
    <property type="match status" value="1"/>
</dbReference>
<evidence type="ECO:0000256" key="1">
    <source>
        <dbReference type="SAM" id="MobiDB-lite"/>
    </source>
</evidence>
<proteinExistence type="predicted"/>
<feature type="compositionally biased region" description="Polar residues" evidence="1">
    <location>
        <begin position="8"/>
        <end position="23"/>
    </location>
</feature>
<dbReference type="EMBL" id="CP133613">
    <property type="protein sequence ID" value="WMV14411.1"/>
    <property type="molecule type" value="Genomic_DNA"/>
</dbReference>
<protein>
    <recommendedName>
        <fullName evidence="2">Tf2-1-like SH3-like domain-containing protein</fullName>
    </recommendedName>
</protein>
<dbReference type="Pfam" id="PF24626">
    <property type="entry name" value="SH3_Tf2-1"/>
    <property type="match status" value="1"/>
</dbReference>
<accession>A0AAF0Q5P8</accession>
<name>A0AAF0Q5P8_SOLVR</name>
<evidence type="ECO:0000313" key="4">
    <source>
        <dbReference type="Proteomes" id="UP001234989"/>
    </source>
</evidence>